<dbReference type="CDD" id="cd05380">
    <property type="entry name" value="CAP_euk"/>
    <property type="match status" value="1"/>
</dbReference>
<dbReference type="InterPro" id="IPR001283">
    <property type="entry name" value="CRISP-related"/>
</dbReference>
<evidence type="ECO:0000259" key="6">
    <source>
        <dbReference type="SMART" id="SM00198"/>
    </source>
</evidence>
<keyword evidence="8" id="KW-1185">Reference proteome</keyword>
<dbReference type="PANTHER" id="PTHR10334">
    <property type="entry name" value="CYSTEINE-RICH SECRETORY PROTEIN-RELATED"/>
    <property type="match status" value="1"/>
</dbReference>
<dbReference type="Gene3D" id="3.40.33.10">
    <property type="entry name" value="CAP"/>
    <property type="match status" value="1"/>
</dbReference>
<dbReference type="InterPro" id="IPR034763">
    <property type="entry name" value="P14a_insect"/>
</dbReference>
<reference evidence="7" key="2">
    <citation type="submission" date="2022-10" db="EMBL/GenBank/DDBJ databases">
        <authorList>
            <consortium name="ENA_rothamsted_submissions"/>
            <consortium name="culmorum"/>
            <person name="King R."/>
        </authorList>
    </citation>
    <scope>NUCLEOTIDE SEQUENCE</scope>
</reference>
<dbReference type="AlphaFoldDB" id="A0A9N9S9J7"/>
<comment type="subcellular location">
    <subcellularLocation>
        <location evidence="1">Secreted</location>
    </subcellularLocation>
</comment>
<evidence type="ECO:0000256" key="1">
    <source>
        <dbReference type="ARBA" id="ARBA00004613"/>
    </source>
</evidence>
<accession>A0A9N9S9J7</accession>
<feature type="chain" id="PRO_5040187165" description="SCP domain-containing protein" evidence="5">
    <location>
        <begin position="17"/>
        <end position="253"/>
    </location>
</feature>
<dbReference type="PIRSF" id="PIRSF038921">
    <property type="entry name" value="P14a"/>
    <property type="match status" value="1"/>
</dbReference>
<gene>
    <name evidence="7" type="ORF">CHIRRI_LOCUS13595</name>
</gene>
<evidence type="ECO:0000256" key="2">
    <source>
        <dbReference type="ARBA" id="ARBA00009923"/>
    </source>
</evidence>
<evidence type="ECO:0000256" key="3">
    <source>
        <dbReference type="ARBA" id="ARBA00022525"/>
    </source>
</evidence>
<evidence type="ECO:0000313" key="8">
    <source>
        <dbReference type="Proteomes" id="UP001153620"/>
    </source>
</evidence>
<evidence type="ECO:0000256" key="5">
    <source>
        <dbReference type="SAM" id="SignalP"/>
    </source>
</evidence>
<name>A0A9N9S9J7_9DIPT</name>
<evidence type="ECO:0000313" key="7">
    <source>
        <dbReference type="EMBL" id="CAG9810783.1"/>
    </source>
</evidence>
<proteinExistence type="inferred from homology"/>
<comment type="similarity">
    <text evidence="2">Belongs to the CRISP family.</text>
</comment>
<dbReference type="InterPro" id="IPR035940">
    <property type="entry name" value="CAP_sf"/>
</dbReference>
<dbReference type="Pfam" id="PF00188">
    <property type="entry name" value="CAP"/>
    <property type="match status" value="1"/>
</dbReference>
<dbReference type="OrthoDB" id="414826at2759"/>
<feature type="signal peptide" evidence="5">
    <location>
        <begin position="1"/>
        <end position="16"/>
    </location>
</feature>
<dbReference type="SUPFAM" id="SSF55797">
    <property type="entry name" value="PR-1-like"/>
    <property type="match status" value="1"/>
</dbReference>
<dbReference type="Proteomes" id="UP001153620">
    <property type="component" value="Chromosome 4"/>
</dbReference>
<keyword evidence="3" id="KW-0964">Secreted</keyword>
<sequence length="253" mass="27982">MLKLIIITISIGLASTTVYNYCSHNLCSLTEYKHITCTATGDLSPSCSSNAQIIDLTGADKKKILDLHNRYRNRIANGDESGFSSAAKMATLEWDDDLADYAGLNVRRCRDEHDCHNTPEMKYSGQNLFFEAKTDTFERDISSFIDSAFQSWWDERTSASQDDINSCCGAPGKIPHFLMVVSDRANRVGCALSQYEGPYGKTTYIACNYSFTIITGQAVYETGEPASKCQTGANAKYPALCSSQEEVDPNKVF</sequence>
<keyword evidence="4 5" id="KW-0732">Signal</keyword>
<feature type="domain" description="SCP" evidence="6">
    <location>
        <begin position="59"/>
        <end position="212"/>
    </location>
</feature>
<reference evidence="7" key="1">
    <citation type="submission" date="2022-01" db="EMBL/GenBank/DDBJ databases">
        <authorList>
            <person name="King R."/>
        </authorList>
    </citation>
    <scope>NUCLEOTIDE SEQUENCE</scope>
</reference>
<dbReference type="GO" id="GO:0005576">
    <property type="term" value="C:extracellular region"/>
    <property type="evidence" value="ECO:0007669"/>
    <property type="project" value="UniProtKB-SubCell"/>
</dbReference>
<protein>
    <recommendedName>
        <fullName evidence="6">SCP domain-containing protein</fullName>
    </recommendedName>
</protein>
<dbReference type="InterPro" id="IPR014044">
    <property type="entry name" value="CAP_dom"/>
</dbReference>
<dbReference type="SMART" id="SM00198">
    <property type="entry name" value="SCP"/>
    <property type="match status" value="1"/>
</dbReference>
<evidence type="ECO:0000256" key="4">
    <source>
        <dbReference type="ARBA" id="ARBA00022729"/>
    </source>
</evidence>
<organism evidence="7 8">
    <name type="scientific">Chironomus riparius</name>
    <dbReference type="NCBI Taxonomy" id="315576"/>
    <lineage>
        <taxon>Eukaryota</taxon>
        <taxon>Metazoa</taxon>
        <taxon>Ecdysozoa</taxon>
        <taxon>Arthropoda</taxon>
        <taxon>Hexapoda</taxon>
        <taxon>Insecta</taxon>
        <taxon>Pterygota</taxon>
        <taxon>Neoptera</taxon>
        <taxon>Endopterygota</taxon>
        <taxon>Diptera</taxon>
        <taxon>Nematocera</taxon>
        <taxon>Chironomoidea</taxon>
        <taxon>Chironomidae</taxon>
        <taxon>Chironominae</taxon>
        <taxon>Chironomus</taxon>
    </lineage>
</organism>
<dbReference type="EMBL" id="OU895880">
    <property type="protein sequence ID" value="CAG9810783.1"/>
    <property type="molecule type" value="Genomic_DNA"/>
</dbReference>